<gene>
    <name evidence="1" type="ORF">MENTE1834_LOCUS712</name>
</gene>
<name>A0ACB0XL82_MELEN</name>
<organism evidence="1 2">
    <name type="scientific">Meloidogyne enterolobii</name>
    <name type="common">Root-knot nematode worm</name>
    <name type="synonym">Meloidogyne mayaguensis</name>
    <dbReference type="NCBI Taxonomy" id="390850"/>
    <lineage>
        <taxon>Eukaryota</taxon>
        <taxon>Metazoa</taxon>
        <taxon>Ecdysozoa</taxon>
        <taxon>Nematoda</taxon>
        <taxon>Chromadorea</taxon>
        <taxon>Rhabditida</taxon>
        <taxon>Tylenchina</taxon>
        <taxon>Tylenchomorpha</taxon>
        <taxon>Tylenchoidea</taxon>
        <taxon>Meloidogynidae</taxon>
        <taxon>Meloidogyninae</taxon>
        <taxon>Meloidogyne</taxon>
    </lineage>
</organism>
<dbReference type="Proteomes" id="UP001497535">
    <property type="component" value="Unassembled WGS sequence"/>
</dbReference>
<protein>
    <submittedName>
        <fullName evidence="1">Uncharacterized protein</fullName>
    </submittedName>
</protein>
<sequence>MFTFHLKFPHKCHFFKNIPKRLYWQGRDIFGCSATGKPATTVLENEGISSLNEDNEKGINSLINAYRRYGHLQAAIDPLNLSCRER</sequence>
<reference evidence="1" key="1">
    <citation type="submission" date="2023-11" db="EMBL/GenBank/DDBJ databases">
        <authorList>
            <person name="Poullet M."/>
        </authorList>
    </citation>
    <scope>NUCLEOTIDE SEQUENCE</scope>
    <source>
        <strain evidence="1">E1834</strain>
    </source>
</reference>
<keyword evidence="2" id="KW-1185">Reference proteome</keyword>
<dbReference type="EMBL" id="CAVMJV010000001">
    <property type="protein sequence ID" value="CAK5007208.1"/>
    <property type="molecule type" value="Genomic_DNA"/>
</dbReference>
<evidence type="ECO:0000313" key="2">
    <source>
        <dbReference type="Proteomes" id="UP001497535"/>
    </source>
</evidence>
<evidence type="ECO:0000313" key="1">
    <source>
        <dbReference type="EMBL" id="CAK5007208.1"/>
    </source>
</evidence>
<proteinExistence type="predicted"/>
<comment type="caution">
    <text evidence="1">The sequence shown here is derived from an EMBL/GenBank/DDBJ whole genome shotgun (WGS) entry which is preliminary data.</text>
</comment>
<accession>A0ACB0XL82</accession>